<reference evidence="1 2" key="1">
    <citation type="journal article" date="2023" name="Plants (Basel)">
        <title>Bridging the Gap: Combining Genomics and Transcriptomics Approaches to Understand Stylosanthes scabra, an Orphan Legume from the Brazilian Caatinga.</title>
        <authorList>
            <person name="Ferreira-Neto J.R.C."/>
            <person name="da Silva M.D."/>
            <person name="Binneck E."/>
            <person name="de Melo N.F."/>
            <person name="da Silva R.H."/>
            <person name="de Melo A.L.T.M."/>
            <person name="Pandolfi V."/>
            <person name="Bustamante F.O."/>
            <person name="Brasileiro-Vidal A.C."/>
            <person name="Benko-Iseppon A.M."/>
        </authorList>
    </citation>
    <scope>NUCLEOTIDE SEQUENCE [LARGE SCALE GENOMIC DNA]</scope>
    <source>
        <tissue evidence="1">Leaves</tissue>
    </source>
</reference>
<dbReference type="Proteomes" id="UP001341840">
    <property type="component" value="Unassembled WGS sequence"/>
</dbReference>
<evidence type="ECO:0000313" key="2">
    <source>
        <dbReference type="Proteomes" id="UP001341840"/>
    </source>
</evidence>
<proteinExistence type="predicted"/>
<comment type="caution">
    <text evidence="1">The sequence shown here is derived from an EMBL/GenBank/DDBJ whole genome shotgun (WGS) entry which is preliminary data.</text>
</comment>
<gene>
    <name evidence="1" type="ORF">PIB30_088198</name>
</gene>
<feature type="non-terminal residue" evidence="1">
    <location>
        <position position="107"/>
    </location>
</feature>
<keyword evidence="2" id="KW-1185">Reference proteome</keyword>
<name>A0ABU6TV15_9FABA</name>
<protein>
    <submittedName>
        <fullName evidence="1">Uncharacterized protein</fullName>
    </submittedName>
</protein>
<dbReference type="EMBL" id="JASCZI010092209">
    <property type="protein sequence ID" value="MED6152045.1"/>
    <property type="molecule type" value="Genomic_DNA"/>
</dbReference>
<sequence>MWLLVDKPLNFSTNSIIEWVYQRPICCDFIRQGEWKSKSLDCVFITTGGSSGAADYLKVLKVLDRVFFRQSVEFKKKIDQTRFEFEVHVQLGIPSRLVFQCSACVRR</sequence>
<organism evidence="1 2">
    <name type="scientific">Stylosanthes scabra</name>
    <dbReference type="NCBI Taxonomy" id="79078"/>
    <lineage>
        <taxon>Eukaryota</taxon>
        <taxon>Viridiplantae</taxon>
        <taxon>Streptophyta</taxon>
        <taxon>Embryophyta</taxon>
        <taxon>Tracheophyta</taxon>
        <taxon>Spermatophyta</taxon>
        <taxon>Magnoliopsida</taxon>
        <taxon>eudicotyledons</taxon>
        <taxon>Gunneridae</taxon>
        <taxon>Pentapetalae</taxon>
        <taxon>rosids</taxon>
        <taxon>fabids</taxon>
        <taxon>Fabales</taxon>
        <taxon>Fabaceae</taxon>
        <taxon>Papilionoideae</taxon>
        <taxon>50 kb inversion clade</taxon>
        <taxon>dalbergioids sensu lato</taxon>
        <taxon>Dalbergieae</taxon>
        <taxon>Pterocarpus clade</taxon>
        <taxon>Stylosanthes</taxon>
    </lineage>
</organism>
<evidence type="ECO:0000313" key="1">
    <source>
        <dbReference type="EMBL" id="MED6152045.1"/>
    </source>
</evidence>
<accession>A0ABU6TV15</accession>